<feature type="transmembrane region" description="Helical" evidence="6">
    <location>
        <begin position="211"/>
        <end position="230"/>
    </location>
</feature>
<feature type="transmembrane region" description="Helical" evidence="6">
    <location>
        <begin position="70"/>
        <end position="94"/>
    </location>
</feature>
<evidence type="ECO:0000256" key="1">
    <source>
        <dbReference type="ARBA" id="ARBA00004141"/>
    </source>
</evidence>
<accession>A0A411A507</accession>
<sequence>MTVSIVFMGFFVGTLVGLTGVGGAALLTPLLIVLGINPSIAVGTDLLYNSITKLFGVVSHWKQRTVQFKLVGYLALGSIPSATAAIGILHLFPAFHQHQEQIIKQALGYVLTLVAISIIARLFFDKKLRPNRWQQKTLEEKRTLMILIGVIFGFIVGLTSIGSGSLFAIAMLYLFRMKTAEVVGTDIAHAFLLVTAAGLLNASFGSVDYLLVLNLLIGSVPGVLLGSFFSPKFSPRPLQFVMAAIILISGIKLI</sequence>
<keyword evidence="6" id="KW-1003">Cell membrane</keyword>
<protein>
    <recommendedName>
        <fullName evidence="6">Probable membrane transporter protein</fullName>
    </recommendedName>
</protein>
<feature type="transmembrane region" description="Helical" evidence="6">
    <location>
        <begin position="6"/>
        <end position="34"/>
    </location>
</feature>
<evidence type="ECO:0000256" key="3">
    <source>
        <dbReference type="ARBA" id="ARBA00022692"/>
    </source>
</evidence>
<dbReference type="PANTHER" id="PTHR43701:SF2">
    <property type="entry name" value="MEMBRANE TRANSPORTER PROTEIN YJNA-RELATED"/>
    <property type="match status" value="1"/>
</dbReference>
<keyword evidence="5 6" id="KW-0472">Membrane</keyword>
<keyword evidence="4 6" id="KW-1133">Transmembrane helix</keyword>
<gene>
    <name evidence="7" type="ORF">BACVE_000345</name>
</gene>
<comment type="subcellular location">
    <subcellularLocation>
        <location evidence="6">Cell membrane</location>
        <topology evidence="6">Multi-pass membrane protein</topology>
    </subcellularLocation>
    <subcellularLocation>
        <location evidence="1">Membrane</location>
        <topology evidence="1">Multi-pass membrane protein</topology>
    </subcellularLocation>
</comment>
<keyword evidence="3 6" id="KW-0812">Transmembrane</keyword>
<evidence type="ECO:0000256" key="2">
    <source>
        <dbReference type="ARBA" id="ARBA00009142"/>
    </source>
</evidence>
<dbReference type="RefSeq" id="WP_025649636.1">
    <property type="nucleotide sequence ID" value="NZ_BDDG01000003.1"/>
</dbReference>
<organism evidence="7 8">
    <name type="scientific">Bacillus velezensis</name>
    <dbReference type="NCBI Taxonomy" id="492670"/>
    <lineage>
        <taxon>Bacteria</taxon>
        <taxon>Bacillati</taxon>
        <taxon>Bacillota</taxon>
        <taxon>Bacilli</taxon>
        <taxon>Bacillales</taxon>
        <taxon>Bacillaceae</taxon>
        <taxon>Bacillus</taxon>
        <taxon>Bacillus amyloliquefaciens group</taxon>
    </lineage>
</organism>
<evidence type="ECO:0000313" key="8">
    <source>
        <dbReference type="Proteomes" id="UP000587477"/>
    </source>
</evidence>
<feature type="transmembrane region" description="Helical" evidence="6">
    <location>
        <begin position="106"/>
        <end position="124"/>
    </location>
</feature>
<feature type="transmembrane region" description="Helical" evidence="6">
    <location>
        <begin position="187"/>
        <end position="204"/>
    </location>
</feature>
<name>A0A411A507_BACVE</name>
<evidence type="ECO:0000313" key="7">
    <source>
        <dbReference type="EMBL" id="QOY25417.1"/>
    </source>
</evidence>
<dbReference type="PANTHER" id="PTHR43701">
    <property type="entry name" value="MEMBRANE TRANSPORTER PROTEIN MJ0441-RELATED"/>
    <property type="match status" value="1"/>
</dbReference>
<evidence type="ECO:0000256" key="5">
    <source>
        <dbReference type="ARBA" id="ARBA00023136"/>
    </source>
</evidence>
<dbReference type="AlphaFoldDB" id="A0A411A507"/>
<evidence type="ECO:0000256" key="4">
    <source>
        <dbReference type="ARBA" id="ARBA00022989"/>
    </source>
</evidence>
<dbReference type="InterPro" id="IPR051598">
    <property type="entry name" value="TSUP/Inactive_protease-like"/>
</dbReference>
<dbReference type="Pfam" id="PF01925">
    <property type="entry name" value="TauE"/>
    <property type="match status" value="1"/>
</dbReference>
<dbReference type="GO" id="GO:0005886">
    <property type="term" value="C:plasma membrane"/>
    <property type="evidence" value="ECO:0007669"/>
    <property type="project" value="UniProtKB-SubCell"/>
</dbReference>
<reference evidence="8" key="1">
    <citation type="submission" date="2020-10" db="EMBL/GenBank/DDBJ databases">
        <title>Complete genome sequence of Bacillus velezensis NST6.</title>
        <authorList>
            <person name="Choi J."/>
        </authorList>
    </citation>
    <scope>NUCLEOTIDE SEQUENCE [LARGE SCALE GENOMIC DNA]</scope>
    <source>
        <strain evidence="8">NST6</strain>
    </source>
</reference>
<dbReference type="EMBL" id="CP063687">
    <property type="protein sequence ID" value="QOY25417.1"/>
    <property type="molecule type" value="Genomic_DNA"/>
</dbReference>
<feature type="transmembrane region" description="Helical" evidence="6">
    <location>
        <begin position="144"/>
        <end position="175"/>
    </location>
</feature>
<comment type="similarity">
    <text evidence="2 6">Belongs to the 4-toluene sulfonate uptake permease (TSUP) (TC 2.A.102) family.</text>
</comment>
<evidence type="ECO:0000256" key="6">
    <source>
        <dbReference type="RuleBase" id="RU363041"/>
    </source>
</evidence>
<proteinExistence type="inferred from homology"/>
<dbReference type="InterPro" id="IPR002781">
    <property type="entry name" value="TM_pro_TauE-like"/>
</dbReference>
<dbReference type="Proteomes" id="UP000587477">
    <property type="component" value="Chromosome"/>
</dbReference>